<dbReference type="PROSITE" id="PS51366">
    <property type="entry name" value="MI"/>
    <property type="match status" value="1"/>
</dbReference>
<evidence type="ECO:0000259" key="5">
    <source>
        <dbReference type="PROSITE" id="PS51366"/>
    </source>
</evidence>
<keyword evidence="7" id="KW-1185">Reference proteome</keyword>
<dbReference type="EMBL" id="JAEVFJ010000007">
    <property type="protein sequence ID" value="KAH8103266.1"/>
    <property type="molecule type" value="Genomic_DNA"/>
</dbReference>
<organism evidence="6 7">
    <name type="scientific">Cristinia sonorae</name>
    <dbReference type="NCBI Taxonomy" id="1940300"/>
    <lineage>
        <taxon>Eukaryota</taxon>
        <taxon>Fungi</taxon>
        <taxon>Dikarya</taxon>
        <taxon>Basidiomycota</taxon>
        <taxon>Agaricomycotina</taxon>
        <taxon>Agaricomycetes</taxon>
        <taxon>Agaricomycetidae</taxon>
        <taxon>Agaricales</taxon>
        <taxon>Pleurotineae</taxon>
        <taxon>Stephanosporaceae</taxon>
        <taxon>Cristinia</taxon>
    </lineage>
</organism>
<dbReference type="Pfam" id="PF02847">
    <property type="entry name" value="MA3"/>
    <property type="match status" value="1"/>
</dbReference>
<dbReference type="Gene3D" id="1.25.40.180">
    <property type="match status" value="2"/>
</dbReference>
<evidence type="ECO:0000256" key="3">
    <source>
        <dbReference type="ARBA" id="ARBA00022917"/>
    </source>
</evidence>
<comment type="caution">
    <text evidence="6">The sequence shown here is derived from an EMBL/GenBank/DDBJ whole genome shotgun (WGS) entry which is preliminary data.</text>
</comment>
<evidence type="ECO:0000313" key="7">
    <source>
        <dbReference type="Proteomes" id="UP000813824"/>
    </source>
</evidence>
<proteinExistence type="inferred from homology"/>
<keyword evidence="3" id="KW-0648">Protein biosynthesis</keyword>
<dbReference type="InterPro" id="IPR003891">
    <property type="entry name" value="Initiation_fac_eIF4g_MI"/>
</dbReference>
<comment type="similarity">
    <text evidence="1">Belongs to the eukaryotic initiation factor 4G family.</text>
</comment>
<feature type="region of interest" description="Disordered" evidence="4">
    <location>
        <begin position="207"/>
        <end position="339"/>
    </location>
</feature>
<protein>
    <submittedName>
        <fullName evidence="6">Armadillo-type protein</fullName>
    </submittedName>
</protein>
<reference evidence="6" key="1">
    <citation type="journal article" date="2021" name="New Phytol.">
        <title>Evolutionary innovations through gain and loss of genes in the ectomycorrhizal Boletales.</title>
        <authorList>
            <person name="Wu G."/>
            <person name="Miyauchi S."/>
            <person name="Morin E."/>
            <person name="Kuo A."/>
            <person name="Drula E."/>
            <person name="Varga T."/>
            <person name="Kohler A."/>
            <person name="Feng B."/>
            <person name="Cao Y."/>
            <person name="Lipzen A."/>
            <person name="Daum C."/>
            <person name="Hundley H."/>
            <person name="Pangilinan J."/>
            <person name="Johnson J."/>
            <person name="Barry K."/>
            <person name="LaButti K."/>
            <person name="Ng V."/>
            <person name="Ahrendt S."/>
            <person name="Min B."/>
            <person name="Choi I.G."/>
            <person name="Park H."/>
            <person name="Plett J.M."/>
            <person name="Magnuson J."/>
            <person name="Spatafora J.W."/>
            <person name="Nagy L.G."/>
            <person name="Henrissat B."/>
            <person name="Grigoriev I.V."/>
            <person name="Yang Z.L."/>
            <person name="Xu J."/>
            <person name="Martin F.M."/>
        </authorList>
    </citation>
    <scope>NUCLEOTIDE SEQUENCE</scope>
    <source>
        <strain evidence="6">KKN 215</strain>
    </source>
</reference>
<dbReference type="GO" id="GO:0003729">
    <property type="term" value="F:mRNA binding"/>
    <property type="evidence" value="ECO:0007669"/>
    <property type="project" value="TreeGrafter"/>
</dbReference>
<dbReference type="PANTHER" id="PTHR23253:SF9">
    <property type="entry name" value="EUKARYOTIC TRANSLATION INITIATION FACTOR 4 GAMMA 2"/>
    <property type="match status" value="1"/>
</dbReference>
<evidence type="ECO:0000313" key="6">
    <source>
        <dbReference type="EMBL" id="KAH8103266.1"/>
    </source>
</evidence>
<dbReference type="InterPro" id="IPR003890">
    <property type="entry name" value="MIF4G-like_typ-3"/>
</dbReference>
<dbReference type="OrthoDB" id="514777at2759"/>
<name>A0A8K0UU67_9AGAR</name>
<keyword evidence="2" id="KW-0396">Initiation factor</keyword>
<dbReference type="AlphaFoldDB" id="A0A8K0UU67"/>
<dbReference type="Pfam" id="PF02854">
    <property type="entry name" value="MIF4G"/>
    <property type="match status" value="1"/>
</dbReference>
<feature type="domain" description="MI" evidence="5">
    <location>
        <begin position="334"/>
        <end position="455"/>
    </location>
</feature>
<dbReference type="Proteomes" id="UP000813824">
    <property type="component" value="Unassembled WGS sequence"/>
</dbReference>
<dbReference type="SMART" id="SM00543">
    <property type="entry name" value="MIF4G"/>
    <property type="match status" value="1"/>
</dbReference>
<sequence>MNELVIEEDERTLVQIINHIFEKASKEDTSSNVWANLCRKMMEQIRPRNLEGEGKLVNGGQLFRRYLQNFCQERMEAIGGGSLHTTTMPIANTEFSSVPLQSVDRRGLIRLMGELFKVRMLPERVMHEVIKRLLRNLEDPEEEDVESLCQLLCAIGSLLDTPKARSFMEIYIHRVQKLAQNTKVHPRLRTMLRDVLDLRERKWVPASAPRPVPKAGDLSQFGKIQKTTSMKDLKSRESTISRTNSTNAFSILQNAEQISEPPVITSKPSRPASRKPSVDIGPGGVPEAPMQRRKLNLLPRTVKAEEAAKDSPAASIVNSEDDTPEAGPPMSEEEVKQRINEDSKEFFSIRDLYEADVYFIKLPVEHRHKLVDKLISVAIESKATDAELVANFFTRAASKNYCSPSTFEEGFAPISELLDDIVYDSPKAFSLYAMMMKGAGLDKDEERRARLASKLTDAEKLLGLLS</sequence>
<dbReference type="InterPro" id="IPR016024">
    <property type="entry name" value="ARM-type_fold"/>
</dbReference>
<feature type="compositionally biased region" description="Basic and acidic residues" evidence="4">
    <location>
        <begin position="229"/>
        <end position="239"/>
    </location>
</feature>
<dbReference type="PANTHER" id="PTHR23253">
    <property type="entry name" value="EUKARYOTIC TRANSLATION INITIATION FACTOR 4 GAMMA"/>
    <property type="match status" value="1"/>
</dbReference>
<dbReference type="GO" id="GO:0016281">
    <property type="term" value="C:eukaryotic translation initiation factor 4F complex"/>
    <property type="evidence" value="ECO:0007669"/>
    <property type="project" value="TreeGrafter"/>
</dbReference>
<feature type="compositionally biased region" description="Low complexity" evidence="4">
    <location>
        <begin position="266"/>
        <end position="275"/>
    </location>
</feature>
<accession>A0A8K0UU67</accession>
<evidence type="ECO:0000256" key="1">
    <source>
        <dbReference type="ARBA" id="ARBA00005775"/>
    </source>
</evidence>
<feature type="compositionally biased region" description="Polar residues" evidence="4">
    <location>
        <begin position="240"/>
        <end position="257"/>
    </location>
</feature>
<gene>
    <name evidence="6" type="ORF">BXZ70DRAFT_713804</name>
</gene>
<dbReference type="GO" id="GO:0003743">
    <property type="term" value="F:translation initiation factor activity"/>
    <property type="evidence" value="ECO:0007669"/>
    <property type="project" value="UniProtKB-KW"/>
</dbReference>
<evidence type="ECO:0000256" key="4">
    <source>
        <dbReference type="SAM" id="MobiDB-lite"/>
    </source>
</evidence>
<evidence type="ECO:0000256" key="2">
    <source>
        <dbReference type="ARBA" id="ARBA00022540"/>
    </source>
</evidence>
<dbReference type="SUPFAM" id="SSF48371">
    <property type="entry name" value="ARM repeat"/>
    <property type="match status" value="2"/>
</dbReference>
<dbReference type="SMART" id="SM00544">
    <property type="entry name" value="MA3"/>
    <property type="match status" value="1"/>
</dbReference>